<dbReference type="InterPro" id="IPR045281">
    <property type="entry name" value="CONSTANS-like"/>
</dbReference>
<feature type="domain" description="CCT" evidence="4">
    <location>
        <begin position="168"/>
        <end position="210"/>
    </location>
</feature>
<accession>A0AAP0WZQ4</accession>
<dbReference type="PROSITE" id="PS51017">
    <property type="entry name" value="CCT"/>
    <property type="match status" value="1"/>
</dbReference>
<comment type="subcellular location">
    <subcellularLocation>
        <location evidence="1 3">Nucleus</location>
    </subcellularLocation>
</comment>
<dbReference type="GO" id="GO:0005634">
    <property type="term" value="C:nucleus"/>
    <property type="evidence" value="ECO:0007669"/>
    <property type="project" value="UniProtKB-SubCell"/>
</dbReference>
<dbReference type="AlphaFoldDB" id="A0AAP0WZQ4"/>
<keyword evidence="2 3" id="KW-0539">Nucleus</keyword>
<proteinExistence type="predicted"/>
<evidence type="ECO:0000256" key="3">
    <source>
        <dbReference type="PROSITE-ProRule" id="PRU00357"/>
    </source>
</evidence>
<reference evidence="5 6" key="1">
    <citation type="journal article" date="2024" name="Plant J.">
        <title>Genome sequences and population genomics reveal climatic adaptation and genomic divergence between two closely related sweetgum species.</title>
        <authorList>
            <person name="Xu W.Q."/>
            <person name="Ren C.Q."/>
            <person name="Zhang X.Y."/>
            <person name="Comes H.P."/>
            <person name="Liu X.H."/>
            <person name="Li Y.G."/>
            <person name="Kettle C.J."/>
            <person name="Jalonen R."/>
            <person name="Gaisberger H."/>
            <person name="Ma Y.Z."/>
            <person name="Qiu Y.X."/>
        </authorList>
    </citation>
    <scope>NUCLEOTIDE SEQUENCE [LARGE SCALE GENOMIC DNA]</scope>
    <source>
        <strain evidence="5">Hangzhou</strain>
    </source>
</reference>
<evidence type="ECO:0000256" key="1">
    <source>
        <dbReference type="ARBA" id="ARBA00004123"/>
    </source>
</evidence>
<dbReference type="GO" id="GO:0003700">
    <property type="term" value="F:DNA-binding transcription factor activity"/>
    <property type="evidence" value="ECO:0007669"/>
    <property type="project" value="TreeGrafter"/>
</dbReference>
<gene>
    <name evidence="5" type="ORF">L1049_014386</name>
</gene>
<keyword evidence="6" id="KW-1185">Reference proteome</keyword>
<evidence type="ECO:0000259" key="4">
    <source>
        <dbReference type="PROSITE" id="PS51017"/>
    </source>
</evidence>
<comment type="caution">
    <text evidence="5">The sequence shown here is derived from an EMBL/GenBank/DDBJ whole genome shotgun (WGS) entry which is preliminary data.</text>
</comment>
<dbReference type="EMBL" id="JBBPBK010000008">
    <property type="protein sequence ID" value="KAK9280688.1"/>
    <property type="molecule type" value="Genomic_DNA"/>
</dbReference>
<dbReference type="InterPro" id="IPR010402">
    <property type="entry name" value="CCT_domain"/>
</dbReference>
<organism evidence="5 6">
    <name type="scientific">Liquidambar formosana</name>
    <name type="common">Formosan gum</name>
    <dbReference type="NCBI Taxonomy" id="63359"/>
    <lineage>
        <taxon>Eukaryota</taxon>
        <taxon>Viridiplantae</taxon>
        <taxon>Streptophyta</taxon>
        <taxon>Embryophyta</taxon>
        <taxon>Tracheophyta</taxon>
        <taxon>Spermatophyta</taxon>
        <taxon>Magnoliopsida</taxon>
        <taxon>eudicotyledons</taxon>
        <taxon>Gunneridae</taxon>
        <taxon>Pentapetalae</taxon>
        <taxon>Saxifragales</taxon>
        <taxon>Altingiaceae</taxon>
        <taxon>Liquidambar</taxon>
    </lineage>
</organism>
<sequence>MYGHDNNTLFTYTPAEALGHFPSTAVMPPLTFPSAPFPPLPLIIADKLAGTEFDSVMKSEVGSSSGCSSYGSPSSLTSYFTQKPSLIQRSVSSHSFQKNGFCPPVSAGTEFLESETGPVRRVFSTGDLQQGINMVQHTHPRSESPLSYESNSIIEGMSKACRYSPEEKKERIERYRSKRTQRNFNKKIKYACRKTLADSRPRIRGRFARNDEIEKISPAQWSHIGGDEDDEDEDNWANFLDALSANLIP</sequence>
<dbReference type="GO" id="GO:0009909">
    <property type="term" value="P:regulation of flower development"/>
    <property type="evidence" value="ECO:0007669"/>
    <property type="project" value="InterPro"/>
</dbReference>
<dbReference type="PANTHER" id="PTHR31319">
    <property type="entry name" value="ZINC FINGER PROTEIN CONSTANS-LIKE 4"/>
    <property type="match status" value="1"/>
</dbReference>
<evidence type="ECO:0000313" key="6">
    <source>
        <dbReference type="Proteomes" id="UP001415857"/>
    </source>
</evidence>
<evidence type="ECO:0000313" key="5">
    <source>
        <dbReference type="EMBL" id="KAK9280688.1"/>
    </source>
</evidence>
<name>A0AAP0WZQ4_LIQFO</name>
<dbReference type="Pfam" id="PF06203">
    <property type="entry name" value="CCT"/>
    <property type="match status" value="1"/>
</dbReference>
<dbReference type="Proteomes" id="UP001415857">
    <property type="component" value="Unassembled WGS sequence"/>
</dbReference>
<protein>
    <recommendedName>
        <fullName evidence="4">CCT domain-containing protein</fullName>
    </recommendedName>
</protein>
<evidence type="ECO:0000256" key="2">
    <source>
        <dbReference type="ARBA" id="ARBA00023242"/>
    </source>
</evidence>
<dbReference type="PANTHER" id="PTHR31319:SF114">
    <property type="entry name" value="OS12G0262400 PROTEIN"/>
    <property type="match status" value="1"/>
</dbReference>